<keyword evidence="2" id="KW-0812">Transmembrane</keyword>
<feature type="compositionally biased region" description="Pro residues" evidence="1">
    <location>
        <begin position="287"/>
        <end position="304"/>
    </location>
</feature>
<evidence type="ECO:0000256" key="2">
    <source>
        <dbReference type="SAM" id="Phobius"/>
    </source>
</evidence>
<proteinExistence type="predicted"/>
<dbReference type="EMBL" id="JBHMEI010000004">
    <property type="protein sequence ID" value="MFB9201355.1"/>
    <property type="molecule type" value="Genomic_DNA"/>
</dbReference>
<protein>
    <recommendedName>
        <fullName evidence="5">Protein kinase domain-containing protein</fullName>
    </recommendedName>
</protein>
<feature type="region of interest" description="Disordered" evidence="1">
    <location>
        <begin position="349"/>
        <end position="417"/>
    </location>
</feature>
<name>A0ABV5IBA7_9ACTN</name>
<keyword evidence="2" id="KW-0472">Membrane</keyword>
<dbReference type="InterPro" id="IPR011009">
    <property type="entry name" value="Kinase-like_dom_sf"/>
</dbReference>
<reference evidence="3 4" key="1">
    <citation type="submission" date="2024-09" db="EMBL/GenBank/DDBJ databases">
        <authorList>
            <person name="Sun Q."/>
            <person name="Mori K."/>
        </authorList>
    </citation>
    <scope>NUCLEOTIDE SEQUENCE [LARGE SCALE GENOMIC DNA]</scope>
    <source>
        <strain evidence="3 4">CCM 3426</strain>
    </source>
</reference>
<dbReference type="Gene3D" id="1.10.510.10">
    <property type="entry name" value="Transferase(Phosphotransferase) domain 1"/>
    <property type="match status" value="1"/>
</dbReference>
<feature type="transmembrane region" description="Helical" evidence="2">
    <location>
        <begin position="317"/>
        <end position="342"/>
    </location>
</feature>
<feature type="region of interest" description="Disordered" evidence="1">
    <location>
        <begin position="274"/>
        <end position="307"/>
    </location>
</feature>
<feature type="compositionally biased region" description="Polar residues" evidence="1">
    <location>
        <begin position="352"/>
        <end position="382"/>
    </location>
</feature>
<accession>A0ABV5IBA7</accession>
<dbReference type="SUPFAM" id="SSF56112">
    <property type="entry name" value="Protein kinase-like (PK-like)"/>
    <property type="match status" value="1"/>
</dbReference>
<evidence type="ECO:0000313" key="4">
    <source>
        <dbReference type="Proteomes" id="UP001589647"/>
    </source>
</evidence>
<keyword evidence="4" id="KW-1185">Reference proteome</keyword>
<dbReference type="RefSeq" id="WP_189650068.1">
    <property type="nucleotide sequence ID" value="NZ_BMRC01000012.1"/>
</dbReference>
<evidence type="ECO:0008006" key="5">
    <source>
        <dbReference type="Google" id="ProtNLM"/>
    </source>
</evidence>
<gene>
    <name evidence="3" type="ORF">ACFFV7_09155</name>
</gene>
<dbReference type="Proteomes" id="UP001589647">
    <property type="component" value="Unassembled WGS sequence"/>
</dbReference>
<keyword evidence="2" id="KW-1133">Transmembrane helix</keyword>
<comment type="caution">
    <text evidence="3">The sequence shown here is derived from an EMBL/GenBank/DDBJ whole genome shotgun (WGS) entry which is preliminary data.</text>
</comment>
<sequence length="579" mass="61474">MSRTDRAALTLGRRLGQGGQGTVHEVPGRRINGQWDVAYKEYDPGVLPHLDVAALTAMAGLIGRLPGWDAAWLCDKTAWPAEVVESEGEVTGFLMRSVPHRFSFDLRTLSGSVRRPATMEFLLNDDAYVGGVGLRVSDRDRLLVLADLADTLARLHTMDIVVGDLSPKNLLFATEGSPECFLIDCDAMRLAGAEALPQVETPDWQLPADEPKGTPYGDAYKFALLAVRVFARDQSSADPGRLAAVSPALAALAAAGLHGPPDQRPLPGRWAGELRQAAGSASTAPTLVPPPVPGPPPPPGPGMAPRPAAGLSTGMKFGLGAGAGVIGVVLVVLGAVVLVSAVKRLDGESRLSAESSGTPSDVSTPWPSVSSATPEPSQEPSQTPTFEPPTEEPFDPGDLDRQDSDPTPITPGALLPHSFTSAKGVRYTLRSSGVDKCPDAYHASNVRAVLRKAHCGKMVKGSYVNPNAPANKRIMVSVWVVPLKNDGRADTAYARLDDAYADAWGIVCPRKGPGSGLCHSTSWSRAQTWGWVGYTHRYLLHTMAVYTNRANATSTRPWLKDASKAAFKAIGPMVYHDTN</sequence>
<evidence type="ECO:0000313" key="3">
    <source>
        <dbReference type="EMBL" id="MFB9201355.1"/>
    </source>
</evidence>
<evidence type="ECO:0000256" key="1">
    <source>
        <dbReference type="SAM" id="MobiDB-lite"/>
    </source>
</evidence>
<organism evidence="3 4">
    <name type="scientific">Nonomuraea spiralis</name>
    <dbReference type="NCBI Taxonomy" id="46182"/>
    <lineage>
        <taxon>Bacteria</taxon>
        <taxon>Bacillati</taxon>
        <taxon>Actinomycetota</taxon>
        <taxon>Actinomycetes</taxon>
        <taxon>Streptosporangiales</taxon>
        <taxon>Streptosporangiaceae</taxon>
        <taxon>Nonomuraea</taxon>
    </lineage>
</organism>